<dbReference type="PANTHER" id="PTHR30055:SF237">
    <property type="entry name" value="TRANSCRIPTIONAL REPRESSOR MCE3R"/>
    <property type="match status" value="1"/>
</dbReference>
<comment type="caution">
    <text evidence="5">The sequence shown here is derived from an EMBL/GenBank/DDBJ whole genome shotgun (WGS) entry which is preliminary data.</text>
</comment>
<dbReference type="RefSeq" id="WP_064908194.1">
    <property type="nucleotide sequence ID" value="NZ_PSZD01000009.1"/>
</dbReference>
<dbReference type="Gene3D" id="1.10.357.10">
    <property type="entry name" value="Tetracycline Repressor, domain 2"/>
    <property type="match status" value="1"/>
</dbReference>
<evidence type="ECO:0000313" key="5">
    <source>
        <dbReference type="EMBL" id="PPJ27594.1"/>
    </source>
</evidence>
<evidence type="ECO:0000256" key="1">
    <source>
        <dbReference type="ARBA" id="ARBA00023125"/>
    </source>
</evidence>
<keyword evidence="6" id="KW-1185">Reference proteome</keyword>
<evidence type="ECO:0000256" key="2">
    <source>
        <dbReference type="PROSITE-ProRule" id="PRU00335"/>
    </source>
</evidence>
<accession>A0A2S6A5I3</accession>
<evidence type="ECO:0000256" key="3">
    <source>
        <dbReference type="SAM" id="MobiDB-lite"/>
    </source>
</evidence>
<dbReference type="PRINTS" id="PR00455">
    <property type="entry name" value="HTHTETR"/>
</dbReference>
<dbReference type="Proteomes" id="UP000238356">
    <property type="component" value="Unassembled WGS sequence"/>
</dbReference>
<protein>
    <submittedName>
        <fullName evidence="5">TetR family transcriptional regulator</fullName>
    </submittedName>
</protein>
<dbReference type="AlphaFoldDB" id="A0A2S6A5I3"/>
<dbReference type="InterPro" id="IPR001647">
    <property type="entry name" value="HTH_TetR"/>
</dbReference>
<dbReference type="PANTHER" id="PTHR30055">
    <property type="entry name" value="HTH-TYPE TRANSCRIPTIONAL REGULATOR RUTR"/>
    <property type="match status" value="1"/>
</dbReference>
<feature type="region of interest" description="Disordered" evidence="3">
    <location>
        <begin position="182"/>
        <end position="206"/>
    </location>
</feature>
<keyword evidence="1 2" id="KW-0238">DNA-binding</keyword>
<proteinExistence type="predicted"/>
<dbReference type="InterPro" id="IPR009057">
    <property type="entry name" value="Homeodomain-like_sf"/>
</dbReference>
<dbReference type="GO" id="GO:0000976">
    <property type="term" value="F:transcription cis-regulatory region binding"/>
    <property type="evidence" value="ECO:0007669"/>
    <property type="project" value="TreeGrafter"/>
</dbReference>
<dbReference type="InterPro" id="IPR006120">
    <property type="entry name" value="Resolvase_HTH_dom"/>
</dbReference>
<dbReference type="Gene3D" id="1.10.10.60">
    <property type="entry name" value="Homeodomain-like"/>
    <property type="match status" value="1"/>
</dbReference>
<feature type="domain" description="HTH tetR-type" evidence="4">
    <location>
        <begin position="3"/>
        <end position="63"/>
    </location>
</feature>
<dbReference type="GO" id="GO:0000150">
    <property type="term" value="F:DNA strand exchange activity"/>
    <property type="evidence" value="ECO:0007669"/>
    <property type="project" value="InterPro"/>
</dbReference>
<dbReference type="InterPro" id="IPR050109">
    <property type="entry name" value="HTH-type_TetR-like_transc_reg"/>
</dbReference>
<dbReference type="CDD" id="cd00569">
    <property type="entry name" value="HTH_Hin_like"/>
    <property type="match status" value="1"/>
</dbReference>
<gene>
    <name evidence="5" type="ORF">C5F51_16230</name>
</gene>
<reference evidence="5 6" key="1">
    <citation type="submission" date="2018-02" db="EMBL/GenBank/DDBJ databases">
        <title>8 Nocardia nova and 1 Nocardia cyriacigeorgica strain used for evolution to TMP-SMX.</title>
        <authorList>
            <person name="Mehta H."/>
            <person name="Weng J."/>
            <person name="Shamoo Y."/>
        </authorList>
    </citation>
    <scope>NUCLEOTIDE SEQUENCE [LARGE SCALE GENOMIC DNA]</scope>
    <source>
        <strain evidence="5 6">BAA2227</strain>
    </source>
</reference>
<name>A0A2S6A5I3_9NOCA</name>
<dbReference type="PROSITE" id="PS50977">
    <property type="entry name" value="HTH_TETR_2"/>
    <property type="match status" value="1"/>
</dbReference>
<dbReference type="EMBL" id="PSZD01000009">
    <property type="protein sequence ID" value="PPJ27594.1"/>
    <property type="molecule type" value="Genomic_DNA"/>
</dbReference>
<sequence length="253" mass="27642">MTDDSRARILRTALVMFAERGYHAVSVREISEQVGLTKTAVLYHFPSKSDIVVALVEPLLADTEAMLESVRSIRDPDARRWAVAEGLIDTWLQHRPLLRIHMQDQALSADTATYQRLRDIALTAQALLAGPDADFTARVRAAQIYAALSDPVVFFADQSEKRLRAAILDGVQRLLGGAPSRVTARASGRSADISRRRTGRGRPGAMTPAMVETARRMRDSGECTVDEIAASLGVSRATVYRNLTTSDDGPPVS</sequence>
<feature type="DNA-binding region" description="H-T-H motif" evidence="2">
    <location>
        <begin position="26"/>
        <end position="45"/>
    </location>
</feature>
<evidence type="ECO:0000259" key="4">
    <source>
        <dbReference type="PROSITE" id="PS50977"/>
    </source>
</evidence>
<dbReference type="Pfam" id="PF00440">
    <property type="entry name" value="TetR_N"/>
    <property type="match status" value="1"/>
</dbReference>
<dbReference type="SUPFAM" id="SSF46689">
    <property type="entry name" value="Homeodomain-like"/>
    <property type="match status" value="2"/>
</dbReference>
<dbReference type="Pfam" id="PF02796">
    <property type="entry name" value="HTH_7"/>
    <property type="match status" value="1"/>
</dbReference>
<organism evidence="5 6">
    <name type="scientific">Nocardia nova</name>
    <dbReference type="NCBI Taxonomy" id="37330"/>
    <lineage>
        <taxon>Bacteria</taxon>
        <taxon>Bacillati</taxon>
        <taxon>Actinomycetota</taxon>
        <taxon>Actinomycetes</taxon>
        <taxon>Mycobacteriales</taxon>
        <taxon>Nocardiaceae</taxon>
        <taxon>Nocardia</taxon>
    </lineage>
</organism>
<evidence type="ECO:0000313" key="6">
    <source>
        <dbReference type="Proteomes" id="UP000238356"/>
    </source>
</evidence>
<dbReference type="GO" id="GO:0003700">
    <property type="term" value="F:DNA-binding transcription factor activity"/>
    <property type="evidence" value="ECO:0007669"/>
    <property type="project" value="TreeGrafter"/>
</dbReference>